<evidence type="ECO:0000256" key="1">
    <source>
        <dbReference type="SAM" id="MobiDB-lite"/>
    </source>
</evidence>
<feature type="region of interest" description="Disordered" evidence="1">
    <location>
        <begin position="1"/>
        <end position="97"/>
    </location>
</feature>
<dbReference type="EMBL" id="BGPR01065902">
    <property type="protein sequence ID" value="GBO40620.1"/>
    <property type="molecule type" value="Genomic_DNA"/>
</dbReference>
<name>A0A4Y2WVX7_ARAVE</name>
<feature type="non-terminal residue" evidence="2">
    <location>
        <position position="1"/>
    </location>
</feature>
<dbReference type="AlphaFoldDB" id="A0A4Y2WVX7"/>
<keyword evidence="3" id="KW-1185">Reference proteome</keyword>
<evidence type="ECO:0000313" key="3">
    <source>
        <dbReference type="Proteomes" id="UP000499080"/>
    </source>
</evidence>
<feature type="compositionally biased region" description="Polar residues" evidence="1">
    <location>
        <begin position="67"/>
        <end position="76"/>
    </location>
</feature>
<protein>
    <submittedName>
        <fullName evidence="2">Uncharacterized protein</fullName>
    </submittedName>
</protein>
<reference evidence="2 3" key="1">
    <citation type="journal article" date="2019" name="Sci. Rep.">
        <title>Orb-weaving spider Araneus ventricosus genome elucidates the spidroin gene catalogue.</title>
        <authorList>
            <person name="Kono N."/>
            <person name="Nakamura H."/>
            <person name="Ohtoshi R."/>
            <person name="Moran D.A.P."/>
            <person name="Shinohara A."/>
            <person name="Yoshida Y."/>
            <person name="Fujiwara M."/>
            <person name="Mori M."/>
            <person name="Tomita M."/>
            <person name="Arakawa K."/>
        </authorList>
    </citation>
    <scope>NUCLEOTIDE SEQUENCE [LARGE SCALE GENOMIC DNA]</scope>
</reference>
<comment type="caution">
    <text evidence="2">The sequence shown here is derived from an EMBL/GenBank/DDBJ whole genome shotgun (WGS) entry which is preliminary data.</text>
</comment>
<dbReference type="OrthoDB" id="10532580at2759"/>
<evidence type="ECO:0000313" key="2">
    <source>
        <dbReference type="EMBL" id="GBO40620.1"/>
    </source>
</evidence>
<gene>
    <name evidence="2" type="ORF">AVEN_6900_1</name>
</gene>
<feature type="compositionally biased region" description="Basic and acidic residues" evidence="1">
    <location>
        <begin position="56"/>
        <end position="66"/>
    </location>
</feature>
<accession>A0A4Y2WVX7</accession>
<proteinExistence type="predicted"/>
<organism evidence="2 3">
    <name type="scientific">Araneus ventricosus</name>
    <name type="common">Orbweaver spider</name>
    <name type="synonym">Epeira ventricosa</name>
    <dbReference type="NCBI Taxonomy" id="182803"/>
    <lineage>
        <taxon>Eukaryota</taxon>
        <taxon>Metazoa</taxon>
        <taxon>Ecdysozoa</taxon>
        <taxon>Arthropoda</taxon>
        <taxon>Chelicerata</taxon>
        <taxon>Arachnida</taxon>
        <taxon>Araneae</taxon>
        <taxon>Araneomorphae</taxon>
        <taxon>Entelegynae</taxon>
        <taxon>Araneoidea</taxon>
        <taxon>Araneidae</taxon>
        <taxon>Araneus</taxon>
    </lineage>
</organism>
<dbReference type="Proteomes" id="UP000499080">
    <property type="component" value="Unassembled WGS sequence"/>
</dbReference>
<feature type="compositionally biased region" description="Basic and acidic residues" evidence="1">
    <location>
        <begin position="37"/>
        <end position="47"/>
    </location>
</feature>
<sequence>DNNDSTGVMTPPADSAQGPSPTHLYSPAMPDSPRSPQYRDDFNRSPGHEGYSPYSKQEKKMGEGERSQTPTATATGSHWYKPSTRRDAPDQEDYPERQFRGHNRKVIIRIHQRINFKCTLITTIMELDSKFMTSYATLLKQPISTLEISPLSYSCKGWYYDTWSRTLRCTGGMSQLVLFLLLALENSSK</sequence>
<feature type="compositionally biased region" description="Basic and acidic residues" evidence="1">
    <location>
        <begin position="84"/>
        <end position="97"/>
    </location>
</feature>